<dbReference type="InterPro" id="IPR013783">
    <property type="entry name" value="Ig-like_fold"/>
</dbReference>
<dbReference type="InterPro" id="IPR051275">
    <property type="entry name" value="Cell_adhesion_signaling"/>
</dbReference>
<feature type="domain" description="Ig-like" evidence="6">
    <location>
        <begin position="147"/>
        <end position="237"/>
    </location>
</feature>
<dbReference type="PANTHER" id="PTHR11640:SF31">
    <property type="entry name" value="IRREGULAR CHIASM C-ROUGHEST PROTEIN-RELATED"/>
    <property type="match status" value="1"/>
</dbReference>
<name>A0A8B8A6L9_CRAVI</name>
<dbReference type="InterPro" id="IPR036179">
    <property type="entry name" value="Ig-like_dom_sf"/>
</dbReference>
<dbReference type="Pfam" id="PF08205">
    <property type="entry name" value="C2-set_2"/>
    <property type="match status" value="1"/>
</dbReference>
<evidence type="ECO:0000256" key="1">
    <source>
        <dbReference type="ARBA" id="ARBA00004479"/>
    </source>
</evidence>
<evidence type="ECO:0000256" key="5">
    <source>
        <dbReference type="ARBA" id="ARBA00023319"/>
    </source>
</evidence>
<dbReference type="KEGG" id="cvn:111099899"/>
<reference evidence="8" key="1">
    <citation type="submission" date="2025-08" db="UniProtKB">
        <authorList>
            <consortium name="RefSeq"/>
        </authorList>
    </citation>
    <scope>IDENTIFICATION</scope>
    <source>
        <tissue evidence="8">Whole sample</tissue>
    </source>
</reference>
<dbReference type="InterPro" id="IPR007110">
    <property type="entry name" value="Ig-like_dom"/>
</dbReference>
<evidence type="ECO:0000259" key="6">
    <source>
        <dbReference type="PROSITE" id="PS50835"/>
    </source>
</evidence>
<dbReference type="GeneID" id="111099899"/>
<dbReference type="OrthoDB" id="6139589at2759"/>
<evidence type="ECO:0000313" key="7">
    <source>
        <dbReference type="Proteomes" id="UP000694844"/>
    </source>
</evidence>
<dbReference type="PROSITE" id="PS50835">
    <property type="entry name" value="IG_LIKE"/>
    <property type="match status" value="2"/>
</dbReference>
<dbReference type="GO" id="GO:0005911">
    <property type="term" value="C:cell-cell junction"/>
    <property type="evidence" value="ECO:0007669"/>
    <property type="project" value="TreeGrafter"/>
</dbReference>
<dbReference type="InterPro" id="IPR013162">
    <property type="entry name" value="CD80_C2-set"/>
</dbReference>
<dbReference type="SMART" id="SM00408">
    <property type="entry name" value="IGc2"/>
    <property type="match status" value="2"/>
</dbReference>
<dbReference type="Pfam" id="PF13927">
    <property type="entry name" value="Ig_3"/>
    <property type="match status" value="1"/>
</dbReference>
<dbReference type="RefSeq" id="XP_022287111.1">
    <property type="nucleotide sequence ID" value="XM_022431403.1"/>
</dbReference>
<dbReference type="GO" id="GO:0005886">
    <property type="term" value="C:plasma membrane"/>
    <property type="evidence" value="ECO:0007669"/>
    <property type="project" value="TreeGrafter"/>
</dbReference>
<dbReference type="GO" id="GO:0050839">
    <property type="term" value="F:cell adhesion molecule binding"/>
    <property type="evidence" value="ECO:0007669"/>
    <property type="project" value="TreeGrafter"/>
</dbReference>
<gene>
    <name evidence="8" type="primary">LOC111099899</name>
</gene>
<dbReference type="InterPro" id="IPR003598">
    <property type="entry name" value="Ig_sub2"/>
</dbReference>
<dbReference type="SMART" id="SM00409">
    <property type="entry name" value="IG"/>
    <property type="match status" value="2"/>
</dbReference>
<feature type="domain" description="Ig-like" evidence="6">
    <location>
        <begin position="249"/>
        <end position="332"/>
    </location>
</feature>
<evidence type="ECO:0000313" key="8">
    <source>
        <dbReference type="RefSeq" id="XP_022287111.1"/>
    </source>
</evidence>
<dbReference type="InterPro" id="IPR003599">
    <property type="entry name" value="Ig_sub"/>
</dbReference>
<evidence type="ECO:0000256" key="4">
    <source>
        <dbReference type="ARBA" id="ARBA00023180"/>
    </source>
</evidence>
<comment type="subcellular location">
    <subcellularLocation>
        <location evidence="1">Membrane</location>
        <topology evidence="1">Single-pass type I membrane protein</topology>
    </subcellularLocation>
</comment>
<dbReference type="Proteomes" id="UP000694844">
    <property type="component" value="Chromosome 6"/>
</dbReference>
<sequence>MLQRFGFYRLLFYECLCWLVFASVTGLNLTITPSRNVEVNQSVTLHCELDPNPPPPVVVIFSLQSPFTTLCVVEPWNGECKNTPDPCRNLYNASCPSDTRYSIQVKVPMDWNGASVVCETFFERSNSIIFSVNGMLRIRNTSNFGLPVSSVNLTQTTIVVSAGQMINLTCVTSYSNPAATISWHKSSEDITPQSTSETLTKGSLVRTISSLRSIVVKEDNGKQIYCRANNTMDASITSSMRTIIVLYKPEVSSSLSNPYRVIEGETATLLCTVTDANPNTNITWRWVKINSTNDVLHTGRTYTIPNIKRDRSGSYICRASNKVGTSEGAVIDIDVLCM</sequence>
<dbReference type="PANTHER" id="PTHR11640">
    <property type="entry name" value="NEPHRIN"/>
    <property type="match status" value="1"/>
</dbReference>
<keyword evidence="7" id="KW-1185">Reference proteome</keyword>
<keyword evidence="5" id="KW-0393">Immunoglobulin domain</keyword>
<dbReference type="SUPFAM" id="SSF48726">
    <property type="entry name" value="Immunoglobulin"/>
    <property type="match status" value="2"/>
</dbReference>
<protein>
    <submittedName>
        <fullName evidence="8">Cell adhesion molecule 2-like isoform X1</fullName>
    </submittedName>
</protein>
<keyword evidence="2" id="KW-0472">Membrane</keyword>
<keyword evidence="3" id="KW-1015">Disulfide bond</keyword>
<evidence type="ECO:0000256" key="2">
    <source>
        <dbReference type="ARBA" id="ARBA00023136"/>
    </source>
</evidence>
<accession>A0A8B8A6L9</accession>
<keyword evidence="4" id="KW-0325">Glycoprotein</keyword>
<evidence type="ECO:0000256" key="3">
    <source>
        <dbReference type="ARBA" id="ARBA00023157"/>
    </source>
</evidence>
<organism evidence="7 8">
    <name type="scientific">Crassostrea virginica</name>
    <name type="common">Eastern oyster</name>
    <dbReference type="NCBI Taxonomy" id="6565"/>
    <lineage>
        <taxon>Eukaryota</taxon>
        <taxon>Metazoa</taxon>
        <taxon>Spiralia</taxon>
        <taxon>Lophotrochozoa</taxon>
        <taxon>Mollusca</taxon>
        <taxon>Bivalvia</taxon>
        <taxon>Autobranchia</taxon>
        <taxon>Pteriomorphia</taxon>
        <taxon>Ostreida</taxon>
        <taxon>Ostreoidea</taxon>
        <taxon>Ostreidae</taxon>
        <taxon>Crassostrea</taxon>
    </lineage>
</organism>
<dbReference type="AlphaFoldDB" id="A0A8B8A6L9"/>
<dbReference type="Gene3D" id="2.60.40.10">
    <property type="entry name" value="Immunoglobulins"/>
    <property type="match status" value="2"/>
</dbReference>
<proteinExistence type="predicted"/>
<dbReference type="GO" id="GO:0098609">
    <property type="term" value="P:cell-cell adhesion"/>
    <property type="evidence" value="ECO:0007669"/>
    <property type="project" value="TreeGrafter"/>
</dbReference>